<dbReference type="RefSeq" id="XP_031865117.1">
    <property type="nucleotide sequence ID" value="XM_032018709.1"/>
</dbReference>
<dbReference type="GeneID" id="43602935"/>
<comment type="caution">
    <text evidence="1">The sequence shown here is derived from an EMBL/GenBank/DDBJ whole genome shotgun (WGS) entry which is preliminary data.</text>
</comment>
<dbReference type="SUPFAM" id="SSF56112">
    <property type="entry name" value="Protein kinase-like (PK-like)"/>
    <property type="match status" value="1"/>
</dbReference>
<dbReference type="Proteomes" id="UP000254866">
    <property type="component" value="Unassembled WGS sequence"/>
</dbReference>
<keyword evidence="2" id="KW-1185">Reference proteome</keyword>
<dbReference type="AlphaFoldDB" id="A0A370TAD5"/>
<dbReference type="PANTHER" id="PTHR21310">
    <property type="entry name" value="AMINOGLYCOSIDE PHOSPHOTRANSFERASE-RELATED-RELATED"/>
    <property type="match status" value="1"/>
</dbReference>
<protein>
    <recommendedName>
        <fullName evidence="3">Aminoglycoside phosphotransferase domain-containing protein</fullName>
    </recommendedName>
</protein>
<organism evidence="1 2">
    <name type="scientific">Venustampulla echinocandica</name>
    <dbReference type="NCBI Taxonomy" id="2656787"/>
    <lineage>
        <taxon>Eukaryota</taxon>
        <taxon>Fungi</taxon>
        <taxon>Dikarya</taxon>
        <taxon>Ascomycota</taxon>
        <taxon>Pezizomycotina</taxon>
        <taxon>Leotiomycetes</taxon>
        <taxon>Helotiales</taxon>
        <taxon>Pleuroascaceae</taxon>
        <taxon>Venustampulla</taxon>
    </lineage>
</organism>
<evidence type="ECO:0000313" key="1">
    <source>
        <dbReference type="EMBL" id="RDL30741.1"/>
    </source>
</evidence>
<sequence>MSKSLPLLRGSISLKSALENDDNILQELSYPDQRIDFFVYLFARRREIEATVSYHLGFGVDMCRMGGVDEWIAGSFNVCIPIYIDKRAKHHARRVLIRLPLPYKVGESKHPGNAEEKLRCEAAAFIWIQENCPTVPIPYLWGFGFPGGRSFTTPNKMPFHARLMWYVRRAVLSLFRYPRPCRYIGHTCPHALGVGYLIMDYIEESDGKMLSESWEQLRHDYDRRTNLFRSLSRIILSLAQLPLPRIGSLTIDDRGVLALSNRPLTLRLHHLENEGVKTNIDRDLTYSTTESYLLDLLACHDSRIRFQPNSIRDEYDGRAQMAVIAAMRAIYPHFTSRDVRHGPFIFNLTDLHQSNIFVDDDWNVKFLVDLEWSSSLPIEMLHPPYWLTSRGVDQLPKGEYLDAYSSVHEEFMTAFEEEEALLPPTNGGPLSHIMRRGWKIGNFWYFQALESPKGLCNMFLQHIQPKFEESHCDNPIFDDVVAPYWGVDAAEVISKKLKDKEVYDDQLRKAFENVVEEPKDSNSDEGG</sequence>
<dbReference type="STRING" id="2656787.A0A370TAD5"/>
<evidence type="ECO:0000313" key="2">
    <source>
        <dbReference type="Proteomes" id="UP000254866"/>
    </source>
</evidence>
<dbReference type="PANTHER" id="PTHR21310:SF37">
    <property type="entry name" value="AMINOGLYCOSIDE PHOSPHOTRANSFERASE DOMAIN-CONTAINING PROTEIN"/>
    <property type="match status" value="1"/>
</dbReference>
<evidence type="ECO:0008006" key="3">
    <source>
        <dbReference type="Google" id="ProtNLM"/>
    </source>
</evidence>
<dbReference type="EMBL" id="NPIC01000014">
    <property type="protein sequence ID" value="RDL30741.1"/>
    <property type="molecule type" value="Genomic_DNA"/>
</dbReference>
<name>A0A370TAD5_9HELO</name>
<dbReference type="InterPro" id="IPR051678">
    <property type="entry name" value="AGP_Transferase"/>
</dbReference>
<dbReference type="OrthoDB" id="3645574at2759"/>
<proteinExistence type="predicted"/>
<gene>
    <name evidence="1" type="ORF">BP5553_10086</name>
</gene>
<dbReference type="InterPro" id="IPR011009">
    <property type="entry name" value="Kinase-like_dom_sf"/>
</dbReference>
<accession>A0A370TAD5</accession>
<reference evidence="1 2" key="1">
    <citation type="journal article" date="2018" name="IMA Fungus">
        <title>IMA Genome-F 9: Draft genome sequence of Annulohypoxylon stygium, Aspergillus mulundensis, Berkeleyomyces basicola (syn. Thielaviopsis basicola), Ceratocystis smalleyi, two Cercospora beticola strains, Coleophoma cylindrospora, Fusarium fracticaudum, Phialophora cf. hyalina, and Morchella septimelata.</title>
        <authorList>
            <person name="Wingfield B.D."/>
            <person name="Bills G.F."/>
            <person name="Dong Y."/>
            <person name="Huang W."/>
            <person name="Nel W.J."/>
            <person name="Swalarsk-Parry B.S."/>
            <person name="Vaghefi N."/>
            <person name="Wilken P.M."/>
            <person name="An Z."/>
            <person name="de Beer Z.W."/>
            <person name="De Vos L."/>
            <person name="Chen L."/>
            <person name="Duong T.A."/>
            <person name="Gao Y."/>
            <person name="Hammerbacher A."/>
            <person name="Kikkert J.R."/>
            <person name="Li Y."/>
            <person name="Li H."/>
            <person name="Li K."/>
            <person name="Li Q."/>
            <person name="Liu X."/>
            <person name="Ma X."/>
            <person name="Naidoo K."/>
            <person name="Pethybridge S.J."/>
            <person name="Sun J."/>
            <person name="Steenkamp E.T."/>
            <person name="van der Nest M.A."/>
            <person name="van Wyk S."/>
            <person name="Wingfield M.J."/>
            <person name="Xiong C."/>
            <person name="Yue Q."/>
            <person name="Zhang X."/>
        </authorList>
    </citation>
    <scope>NUCLEOTIDE SEQUENCE [LARGE SCALE GENOMIC DNA]</scope>
    <source>
        <strain evidence="1 2">BP 5553</strain>
    </source>
</reference>